<sequence length="29" mass="3285">MDCGVIKKLCENYNSELLPVGIIVFQTQE</sequence>
<proteinExistence type="predicted"/>
<reference evidence="1" key="1">
    <citation type="submission" date="2018-05" db="EMBL/GenBank/DDBJ databases">
        <authorList>
            <person name="Lanie J.A."/>
            <person name="Ng W.-L."/>
            <person name="Kazmierczak K.M."/>
            <person name="Andrzejewski T.M."/>
            <person name="Davidsen T.M."/>
            <person name="Wayne K.J."/>
            <person name="Tettelin H."/>
            <person name="Glass J.I."/>
            <person name="Rusch D."/>
            <person name="Podicherti R."/>
            <person name="Tsui H.-C.T."/>
            <person name="Winkler M.E."/>
        </authorList>
    </citation>
    <scope>NUCLEOTIDE SEQUENCE</scope>
</reference>
<name>A0A382IBK2_9ZZZZ</name>
<evidence type="ECO:0000313" key="1">
    <source>
        <dbReference type="EMBL" id="SVB96642.1"/>
    </source>
</evidence>
<dbReference type="EMBL" id="UINC01066195">
    <property type="protein sequence ID" value="SVB96642.1"/>
    <property type="molecule type" value="Genomic_DNA"/>
</dbReference>
<accession>A0A382IBK2</accession>
<dbReference type="AlphaFoldDB" id="A0A382IBK2"/>
<organism evidence="1">
    <name type="scientific">marine metagenome</name>
    <dbReference type="NCBI Taxonomy" id="408172"/>
    <lineage>
        <taxon>unclassified sequences</taxon>
        <taxon>metagenomes</taxon>
        <taxon>ecological metagenomes</taxon>
    </lineage>
</organism>
<gene>
    <name evidence="1" type="ORF">METZ01_LOCUS249496</name>
</gene>
<protein>
    <submittedName>
        <fullName evidence="1">Uncharacterized protein</fullName>
    </submittedName>
</protein>